<organism evidence="2 3">
    <name type="scientific">Tetrabaena socialis</name>
    <dbReference type="NCBI Taxonomy" id="47790"/>
    <lineage>
        <taxon>Eukaryota</taxon>
        <taxon>Viridiplantae</taxon>
        <taxon>Chlorophyta</taxon>
        <taxon>core chlorophytes</taxon>
        <taxon>Chlorophyceae</taxon>
        <taxon>CS clade</taxon>
        <taxon>Chlamydomonadales</taxon>
        <taxon>Tetrabaenaceae</taxon>
        <taxon>Tetrabaena</taxon>
    </lineage>
</organism>
<dbReference type="Gene3D" id="3.40.525.10">
    <property type="entry name" value="CRAL-TRIO lipid binding domain"/>
    <property type="match status" value="3"/>
</dbReference>
<accession>A0A2J8AED2</accession>
<dbReference type="GO" id="GO:1902936">
    <property type="term" value="F:phosphatidylinositol bisphosphate binding"/>
    <property type="evidence" value="ECO:0007669"/>
    <property type="project" value="TreeGrafter"/>
</dbReference>
<dbReference type="EMBL" id="PGGS01000044">
    <property type="protein sequence ID" value="PNH10873.1"/>
    <property type="molecule type" value="Genomic_DNA"/>
</dbReference>
<dbReference type="SUPFAM" id="SSF46938">
    <property type="entry name" value="CRAL/TRIO N-terminal domain"/>
    <property type="match status" value="2"/>
</dbReference>
<evidence type="ECO:0000313" key="3">
    <source>
        <dbReference type="Proteomes" id="UP000236333"/>
    </source>
</evidence>
<sequence>MQTANYGTLLHMPPELVLQGTVSRAEDDSTTCVTGRRLDDPYLLMYLRHAKFDTAKACARIAATERWLRECREEIGDRVEEQEFEERGPGEGKWGGVGPRITQLRGEMFKEVYGQNFHGILGPYRRTREGATISLMFPRNLDALEEPGMLLKWNAWVLNRAVHDPYLQICGQVVLESFKDFSLLHSLRVQQVSSKMLKKNIRFAQECMPYRLRGLWLVFAPKWLGALFAIAKPFLSAKLRSRVRVFKGGLALKELHEQIDPSVLPLEFGGSQEDTGQAWFENQLRLEAEEAAAAEGRSDRLEDLDIHFALGPAEDLVLLQPGAECRHLDKKKQSVFFKRHGFEMDLPAELEARARRDLGETPESRVSSLQALRDHFENHPEDKPHRLDDPYLLMYLRHAKFDVAKACARIAATERWLRDCREEIGDRRGARGVEEREYEERGPGEGKWGGITQLTPPLLSQITQLRGEMFKEVYDKNFLGILGPYRRTREGATISLMFLRNLDALEEPGMLLKWNAWVLNRAVHDPYLQVCGQVVLESFKDFSVLQLHSLHAQQLSSKMLKKNMRFARECMPFRVRGLWLVFAPKWLGALFAIAKPFLSAKIRSRVRVFKGGLALKELHEQIDPSVLPLEFGGSHEDTGQAWFENQLRLEAEEAAAAGLAQQLEAGALLDADQWTARVSRPRKTVTRRDACSACDREERQITQLRGEMFKELYGQNFLGILGPYRRTREGATISLMLPRNMEPLKEPGILLKWNAWVLNRAVHDPYMQICGQVVLESFKDFSVLHSLRFQQVPSKIMKKNFRFAQECMPFRLRGLWLVFAPKWLGVLFAITKPFLSAKLRSRVRVFKGGLALKELHEQIDPSVLPREFGGSQEDTGQAWFENQLRLEAEEAAAAGLAQQLEAGAVLDADQ</sequence>
<dbReference type="InterPro" id="IPR011074">
    <property type="entry name" value="CRAL/TRIO_N_dom"/>
</dbReference>
<dbReference type="SMART" id="SM00516">
    <property type="entry name" value="SEC14"/>
    <property type="match status" value="3"/>
</dbReference>
<evidence type="ECO:0000313" key="2">
    <source>
        <dbReference type="EMBL" id="PNH10873.1"/>
    </source>
</evidence>
<dbReference type="SMART" id="SM01100">
    <property type="entry name" value="CRAL_TRIO_N"/>
    <property type="match status" value="2"/>
</dbReference>
<dbReference type="SUPFAM" id="SSF52087">
    <property type="entry name" value="CRAL/TRIO domain"/>
    <property type="match status" value="3"/>
</dbReference>
<dbReference type="InterPro" id="IPR036865">
    <property type="entry name" value="CRAL-TRIO_dom_sf"/>
</dbReference>
<protein>
    <submittedName>
        <fullName evidence="2">Alpha-tocopherol transfer protein-like</fullName>
    </submittedName>
</protein>
<gene>
    <name evidence="2" type="ORF">TSOC_002392</name>
</gene>
<dbReference type="InterPro" id="IPR036273">
    <property type="entry name" value="CRAL/TRIO_N_dom_sf"/>
</dbReference>
<dbReference type="PANTHER" id="PTHR10174:SF208">
    <property type="entry name" value="CRAL-TRIO DOMAIN-CONTAINING PROTEIN DDB_G0278031"/>
    <property type="match status" value="1"/>
</dbReference>
<dbReference type="PANTHER" id="PTHR10174">
    <property type="entry name" value="ALPHA-TOCOPHEROL TRANSFER PROTEIN-RELATED"/>
    <property type="match status" value="1"/>
</dbReference>
<dbReference type="PROSITE" id="PS50191">
    <property type="entry name" value="CRAL_TRIO"/>
    <property type="match status" value="3"/>
</dbReference>
<proteinExistence type="predicted"/>
<name>A0A2J8AED2_9CHLO</name>
<keyword evidence="3" id="KW-1185">Reference proteome</keyword>
<dbReference type="Proteomes" id="UP000236333">
    <property type="component" value="Unassembled WGS sequence"/>
</dbReference>
<dbReference type="GO" id="GO:0016020">
    <property type="term" value="C:membrane"/>
    <property type="evidence" value="ECO:0007669"/>
    <property type="project" value="TreeGrafter"/>
</dbReference>
<feature type="domain" description="CRAL-TRIO" evidence="1">
    <location>
        <begin position="705"/>
        <end position="876"/>
    </location>
</feature>
<reference evidence="2 3" key="1">
    <citation type="journal article" date="2017" name="Mol. Biol. Evol.">
        <title>The 4-celled Tetrabaena socialis nuclear genome reveals the essential components for genetic control of cell number at the origin of multicellularity in the volvocine lineage.</title>
        <authorList>
            <person name="Featherston J."/>
            <person name="Arakaki Y."/>
            <person name="Hanschen E.R."/>
            <person name="Ferris P.J."/>
            <person name="Michod R.E."/>
            <person name="Olson B.J.S.C."/>
            <person name="Nozaki H."/>
            <person name="Durand P.M."/>
        </authorList>
    </citation>
    <scope>NUCLEOTIDE SEQUENCE [LARGE SCALE GENOMIC DNA]</scope>
    <source>
        <strain evidence="2 3">NIES-571</strain>
    </source>
</reference>
<dbReference type="Gene3D" id="1.10.8.20">
    <property type="entry name" value="N-terminal domain of phosphatidylinositol transfer protein sec14p"/>
    <property type="match status" value="1"/>
</dbReference>
<dbReference type="Pfam" id="PF00650">
    <property type="entry name" value="CRAL_TRIO"/>
    <property type="match status" value="3"/>
</dbReference>
<dbReference type="AlphaFoldDB" id="A0A2J8AED2"/>
<feature type="domain" description="CRAL-TRIO" evidence="1">
    <location>
        <begin position="466"/>
        <end position="639"/>
    </location>
</feature>
<dbReference type="OrthoDB" id="524886at2759"/>
<feature type="domain" description="CRAL-TRIO" evidence="1">
    <location>
        <begin position="105"/>
        <end position="276"/>
    </location>
</feature>
<comment type="caution">
    <text evidence="2">The sequence shown here is derived from an EMBL/GenBank/DDBJ whole genome shotgun (WGS) entry which is preliminary data.</text>
</comment>
<evidence type="ECO:0000259" key="1">
    <source>
        <dbReference type="PROSITE" id="PS50191"/>
    </source>
</evidence>
<dbReference type="CDD" id="cd00170">
    <property type="entry name" value="SEC14"/>
    <property type="match status" value="3"/>
</dbReference>
<dbReference type="InterPro" id="IPR001251">
    <property type="entry name" value="CRAL-TRIO_dom"/>
</dbReference>